<protein>
    <submittedName>
        <fullName evidence="2">Beta-lactamase family protein</fullName>
    </submittedName>
</protein>
<dbReference type="Pfam" id="PF00144">
    <property type="entry name" value="Beta-lactamase"/>
    <property type="match status" value="1"/>
</dbReference>
<dbReference type="InterPro" id="IPR050491">
    <property type="entry name" value="AmpC-like"/>
</dbReference>
<dbReference type="InterPro" id="IPR012338">
    <property type="entry name" value="Beta-lactam/transpept-like"/>
</dbReference>
<evidence type="ECO:0000313" key="2">
    <source>
        <dbReference type="EMBL" id="QVI20864.1"/>
    </source>
</evidence>
<dbReference type="EMBL" id="CP074371">
    <property type="protein sequence ID" value="QVI20864.1"/>
    <property type="molecule type" value="Genomic_DNA"/>
</dbReference>
<keyword evidence="3" id="KW-1185">Reference proteome</keyword>
<dbReference type="PANTHER" id="PTHR46825">
    <property type="entry name" value="D-ALANYL-D-ALANINE-CARBOXYPEPTIDASE/ENDOPEPTIDASE AMPH"/>
    <property type="match status" value="1"/>
</dbReference>
<dbReference type="Proteomes" id="UP000683310">
    <property type="component" value="Chromosome"/>
</dbReference>
<name>A0ABX8CMR0_9NOCA</name>
<accession>A0ABX8CMR0</accession>
<evidence type="ECO:0000259" key="1">
    <source>
        <dbReference type="Pfam" id="PF00144"/>
    </source>
</evidence>
<feature type="domain" description="Beta-lactamase-related" evidence="1">
    <location>
        <begin position="44"/>
        <end position="379"/>
    </location>
</feature>
<dbReference type="Gene3D" id="3.40.710.10">
    <property type="entry name" value="DD-peptidase/beta-lactamase superfamily"/>
    <property type="match status" value="1"/>
</dbReference>
<dbReference type="PANTHER" id="PTHR46825:SF7">
    <property type="entry name" value="D-ALANYL-D-ALANINE CARBOXYPEPTIDASE"/>
    <property type="match status" value="1"/>
</dbReference>
<dbReference type="RefSeq" id="WP_213556972.1">
    <property type="nucleotide sequence ID" value="NZ_JBHZDI010000221.1"/>
</dbReference>
<evidence type="ECO:0000313" key="3">
    <source>
        <dbReference type="Proteomes" id="UP000683310"/>
    </source>
</evidence>
<dbReference type="SUPFAM" id="SSF56601">
    <property type="entry name" value="beta-lactamase/transpeptidase-like"/>
    <property type="match status" value="1"/>
</dbReference>
<organism evidence="2 3">
    <name type="scientific">Nocardia tengchongensis</name>
    <dbReference type="NCBI Taxonomy" id="2055889"/>
    <lineage>
        <taxon>Bacteria</taxon>
        <taxon>Bacillati</taxon>
        <taxon>Actinomycetota</taxon>
        <taxon>Actinomycetes</taxon>
        <taxon>Mycobacteriales</taxon>
        <taxon>Nocardiaceae</taxon>
        <taxon>Nocardia</taxon>
    </lineage>
</organism>
<reference evidence="2 3" key="1">
    <citation type="submission" date="2021-04" db="EMBL/GenBank/DDBJ databases">
        <title>Nocardia tengchongensis.</title>
        <authorList>
            <person name="Zhuang k."/>
            <person name="Ran Y."/>
            <person name="Li W."/>
        </authorList>
    </citation>
    <scope>NUCLEOTIDE SEQUENCE [LARGE SCALE GENOMIC DNA]</scope>
    <source>
        <strain evidence="2 3">CFH S0057</strain>
    </source>
</reference>
<sequence length="385" mass="39848">MGANGFWCGLVVAAVVVAGCGSGAGETVGRSPAIERVSDAVTAAVRSGMPGAQVVLDGPDGRQVVTAGAGDVATGAPYAEGAHFRIGSVTKTFVATVVLQLAAEDKVDLDAPISRYLPGAVQGNGNDGDRISVRQLLQHMSGLADFAPEDPSNKLPQQLDQTSDGKAYRDLAPADLVGIAMSMPPQFEPGARFEYTNTNYVLLGMMIEKLTGRTLAVEIGSRILEPLALHDTYFPAAGDTTIRDPHPLGYRKVDVNWVDATDTEAAWAGAAGALISTGADLNRFFLALVAGKLLPAAQLTQMEQTVAMEQSGVMNYGLGLIRLRLPCGQDGKDMKDVWGHAGGIPGFSTLAVATPHGTAATLSVNTSHTTDQFSAAATAVGCAIA</sequence>
<dbReference type="InterPro" id="IPR001466">
    <property type="entry name" value="Beta-lactam-related"/>
</dbReference>
<proteinExistence type="predicted"/>
<gene>
    <name evidence="2" type="ORF">KHQ06_33080</name>
</gene>